<feature type="transmembrane region" description="Helical" evidence="8">
    <location>
        <begin position="308"/>
        <end position="332"/>
    </location>
</feature>
<dbReference type="InterPro" id="IPR011701">
    <property type="entry name" value="MFS"/>
</dbReference>
<feature type="transmembrane region" description="Helical" evidence="8">
    <location>
        <begin position="239"/>
        <end position="259"/>
    </location>
</feature>
<dbReference type="FunFam" id="1.20.1250.20:FF:000064">
    <property type="entry name" value="MFS allantoate transporter"/>
    <property type="match status" value="1"/>
</dbReference>
<feature type="transmembrane region" description="Helical" evidence="8">
    <location>
        <begin position="116"/>
        <end position="134"/>
    </location>
</feature>
<evidence type="ECO:0000256" key="7">
    <source>
        <dbReference type="SAM" id="MobiDB-lite"/>
    </source>
</evidence>
<dbReference type="SUPFAM" id="SSF103473">
    <property type="entry name" value="MFS general substrate transporter"/>
    <property type="match status" value="1"/>
</dbReference>
<dbReference type="EMBL" id="ML978121">
    <property type="protein sequence ID" value="KAF2105055.1"/>
    <property type="molecule type" value="Genomic_DNA"/>
</dbReference>
<evidence type="ECO:0000256" key="5">
    <source>
        <dbReference type="ARBA" id="ARBA00023136"/>
    </source>
</evidence>
<feature type="transmembrane region" description="Helical" evidence="8">
    <location>
        <begin position="75"/>
        <end position="92"/>
    </location>
</feature>
<evidence type="ECO:0000256" key="4">
    <source>
        <dbReference type="ARBA" id="ARBA00022989"/>
    </source>
</evidence>
<keyword evidence="2" id="KW-0813">Transport</keyword>
<feature type="region of interest" description="Disordered" evidence="7">
    <location>
        <begin position="1"/>
        <end position="22"/>
    </location>
</feature>
<feature type="transmembrane region" description="Helical" evidence="8">
    <location>
        <begin position="207"/>
        <end position="227"/>
    </location>
</feature>
<evidence type="ECO:0000313" key="9">
    <source>
        <dbReference type="EMBL" id="KAF2105055.1"/>
    </source>
</evidence>
<dbReference type="OrthoDB" id="6730379at2759"/>
<protein>
    <submittedName>
        <fullName evidence="9">MFS transporter</fullName>
    </submittedName>
</protein>
<feature type="transmembrane region" description="Helical" evidence="8">
    <location>
        <begin position="146"/>
        <end position="165"/>
    </location>
</feature>
<evidence type="ECO:0000256" key="8">
    <source>
        <dbReference type="SAM" id="Phobius"/>
    </source>
</evidence>
<name>A0A9P4MC60_9PEZI</name>
<feature type="transmembrane region" description="Helical" evidence="8">
    <location>
        <begin position="464"/>
        <end position="487"/>
    </location>
</feature>
<reference evidence="9" key="1">
    <citation type="journal article" date="2020" name="Stud. Mycol.">
        <title>101 Dothideomycetes genomes: a test case for predicting lifestyles and emergence of pathogens.</title>
        <authorList>
            <person name="Haridas S."/>
            <person name="Albert R."/>
            <person name="Binder M."/>
            <person name="Bloem J."/>
            <person name="Labutti K."/>
            <person name="Salamov A."/>
            <person name="Andreopoulos B."/>
            <person name="Baker S."/>
            <person name="Barry K."/>
            <person name="Bills G."/>
            <person name="Bluhm B."/>
            <person name="Cannon C."/>
            <person name="Castanera R."/>
            <person name="Culley D."/>
            <person name="Daum C."/>
            <person name="Ezra D."/>
            <person name="Gonzalez J."/>
            <person name="Henrissat B."/>
            <person name="Kuo A."/>
            <person name="Liang C."/>
            <person name="Lipzen A."/>
            <person name="Lutzoni F."/>
            <person name="Magnuson J."/>
            <person name="Mondo S."/>
            <person name="Nolan M."/>
            <person name="Ohm R."/>
            <person name="Pangilinan J."/>
            <person name="Park H.-J."/>
            <person name="Ramirez L."/>
            <person name="Alfaro M."/>
            <person name="Sun H."/>
            <person name="Tritt A."/>
            <person name="Yoshinaga Y."/>
            <person name="Zwiers L.-H."/>
            <person name="Turgeon B."/>
            <person name="Goodwin S."/>
            <person name="Spatafora J."/>
            <person name="Crous P."/>
            <person name="Grigoriev I."/>
        </authorList>
    </citation>
    <scope>NUCLEOTIDE SEQUENCE</scope>
    <source>
        <strain evidence="9">CBS 133067</strain>
    </source>
</reference>
<dbReference type="GO" id="GO:0016020">
    <property type="term" value="C:membrane"/>
    <property type="evidence" value="ECO:0007669"/>
    <property type="project" value="UniProtKB-SubCell"/>
</dbReference>
<dbReference type="PANTHER" id="PTHR43791:SF97">
    <property type="entry name" value="ALLANTOATE TRANSPORTER, PUTATIVE (AFU_ORTHOLOGUE AFUA_1G14700)-RELATED"/>
    <property type="match status" value="1"/>
</dbReference>
<dbReference type="InterPro" id="IPR036259">
    <property type="entry name" value="MFS_trans_sf"/>
</dbReference>
<dbReference type="AlphaFoldDB" id="A0A9P4MC60"/>
<comment type="caution">
    <text evidence="9">The sequence shown here is derived from an EMBL/GenBank/DDBJ whole genome shotgun (WGS) entry which is preliminary data.</text>
</comment>
<organism evidence="9 10">
    <name type="scientific">Rhizodiscina lignyota</name>
    <dbReference type="NCBI Taxonomy" id="1504668"/>
    <lineage>
        <taxon>Eukaryota</taxon>
        <taxon>Fungi</taxon>
        <taxon>Dikarya</taxon>
        <taxon>Ascomycota</taxon>
        <taxon>Pezizomycotina</taxon>
        <taxon>Dothideomycetes</taxon>
        <taxon>Pleosporomycetidae</taxon>
        <taxon>Aulographales</taxon>
        <taxon>Rhizodiscinaceae</taxon>
        <taxon>Rhizodiscina</taxon>
    </lineage>
</organism>
<dbReference type="Pfam" id="PF07690">
    <property type="entry name" value="MFS_1"/>
    <property type="match status" value="1"/>
</dbReference>
<evidence type="ECO:0000313" key="10">
    <source>
        <dbReference type="Proteomes" id="UP000799772"/>
    </source>
</evidence>
<sequence length="524" mass="59344">MADLKEKEIATTGLHPRELDDEERRADSKWRGKFHNLLHGRNNNLNDLGKNMLEKSLEYDEAQLERDALKVRRKLDWLVLPMMCCTYMLSFLDKQTLNYSNAYGLQEDTHMTGDDYSWVASSAYFGWLIAAYPWNLALQRYPIGRIIGFMLFVWGTLCMLQATIFNFSGFFAIRFFMGMAEACISPAFVLLTSLLWTREEQSFRSSIWLSTNGFTSIIGALLSYGTGHAHNLIIPNWKLIYLVVGALTFIWGFVIIMYLPDGPHNAKMLNEYERIVGVWRVAKNQIGLKERKIRLYQVTEALLDGRSWLLWGTGACVGMLNGAVANFMSSIIKGFGFDPLQTTLLQTPGGAFEFFGCWFFGWLSAYPNMVGPSIIISSLPGMAGLIGILTISIEHRYALLGMAWMQNVLGAPLVLSWTVPGLNIAGHTKRSFVIGVYFALFCAGDIASPHLFLPSEAPRYRTAIIGLLGTYAALIVLQVVYTGWCWIENKRRDKLGLHGEMEEELLEGFDDLTDKQNKHFRYQI</sequence>
<feature type="transmembrane region" description="Helical" evidence="8">
    <location>
        <begin position="397"/>
        <end position="419"/>
    </location>
</feature>
<evidence type="ECO:0000256" key="6">
    <source>
        <dbReference type="ARBA" id="ARBA00037968"/>
    </source>
</evidence>
<feature type="transmembrane region" description="Helical" evidence="8">
    <location>
        <begin position="431"/>
        <end position="452"/>
    </location>
</feature>
<dbReference type="Proteomes" id="UP000799772">
    <property type="component" value="Unassembled WGS sequence"/>
</dbReference>
<keyword evidence="4 8" id="KW-1133">Transmembrane helix</keyword>
<feature type="transmembrane region" description="Helical" evidence="8">
    <location>
        <begin position="370"/>
        <end position="391"/>
    </location>
</feature>
<evidence type="ECO:0000256" key="1">
    <source>
        <dbReference type="ARBA" id="ARBA00004141"/>
    </source>
</evidence>
<keyword evidence="5 8" id="KW-0472">Membrane</keyword>
<dbReference type="Gene3D" id="1.20.1250.20">
    <property type="entry name" value="MFS general substrate transporter like domains"/>
    <property type="match status" value="1"/>
</dbReference>
<feature type="transmembrane region" description="Helical" evidence="8">
    <location>
        <begin position="171"/>
        <end position="195"/>
    </location>
</feature>
<gene>
    <name evidence="9" type="ORF">NA57DRAFT_29830</name>
</gene>
<comment type="subcellular location">
    <subcellularLocation>
        <location evidence="1">Membrane</location>
        <topology evidence="1">Multi-pass membrane protein</topology>
    </subcellularLocation>
</comment>
<accession>A0A9P4MC60</accession>
<dbReference type="PANTHER" id="PTHR43791">
    <property type="entry name" value="PERMEASE-RELATED"/>
    <property type="match status" value="1"/>
</dbReference>
<keyword evidence="10" id="KW-1185">Reference proteome</keyword>
<evidence type="ECO:0000256" key="2">
    <source>
        <dbReference type="ARBA" id="ARBA00022448"/>
    </source>
</evidence>
<evidence type="ECO:0000256" key="3">
    <source>
        <dbReference type="ARBA" id="ARBA00022692"/>
    </source>
</evidence>
<comment type="similarity">
    <text evidence="6">Belongs to the major facilitator superfamily. Allantoate permease family.</text>
</comment>
<proteinExistence type="inferred from homology"/>
<feature type="transmembrane region" description="Helical" evidence="8">
    <location>
        <begin position="344"/>
        <end position="363"/>
    </location>
</feature>
<keyword evidence="3 8" id="KW-0812">Transmembrane</keyword>
<dbReference type="GO" id="GO:0022857">
    <property type="term" value="F:transmembrane transporter activity"/>
    <property type="evidence" value="ECO:0007669"/>
    <property type="project" value="InterPro"/>
</dbReference>